<dbReference type="EMBL" id="FOQY01000053">
    <property type="protein sequence ID" value="SFL08856.1"/>
    <property type="molecule type" value="Genomic_DNA"/>
</dbReference>
<evidence type="ECO:0000313" key="1">
    <source>
        <dbReference type="EMBL" id="SFL08856.1"/>
    </source>
</evidence>
<gene>
    <name evidence="1" type="ORF">SAMN05216275_1534</name>
</gene>
<organism evidence="1 2">
    <name type="scientific">Streptosporangium canum</name>
    <dbReference type="NCBI Taxonomy" id="324952"/>
    <lineage>
        <taxon>Bacteria</taxon>
        <taxon>Bacillati</taxon>
        <taxon>Actinomycetota</taxon>
        <taxon>Actinomycetes</taxon>
        <taxon>Streptosporangiales</taxon>
        <taxon>Streptosporangiaceae</taxon>
        <taxon>Streptosporangium</taxon>
    </lineage>
</organism>
<proteinExistence type="predicted"/>
<reference evidence="2" key="1">
    <citation type="submission" date="2016-10" db="EMBL/GenBank/DDBJ databases">
        <authorList>
            <person name="Varghese N."/>
            <person name="Submissions S."/>
        </authorList>
    </citation>
    <scope>NUCLEOTIDE SEQUENCE [LARGE SCALE GENOMIC DNA]</scope>
    <source>
        <strain evidence="2">CGMCC 4.2126</strain>
    </source>
</reference>
<dbReference type="AlphaFoldDB" id="A0A1I4EWE7"/>
<dbReference type="RefSeq" id="WP_093891997.1">
    <property type="nucleotide sequence ID" value="NZ_FOQY01000053.1"/>
</dbReference>
<dbReference type="GeneID" id="96303486"/>
<sequence>MRYVTGEFEGYGGPHLYVTEVKASLIVDLRPCEEYEKLRSVVIDLVGFDLNDLPIDLGYYHDLFREVAPIARARGFQWLAFCDEYPFSNVEEWLYLGSDPLPVREIETD</sequence>
<accession>A0A1I4EWE7</accession>
<name>A0A1I4EWE7_9ACTN</name>
<protein>
    <submittedName>
        <fullName evidence="1">Uncharacterized protein</fullName>
    </submittedName>
</protein>
<keyword evidence="2" id="KW-1185">Reference proteome</keyword>
<dbReference type="Proteomes" id="UP000199111">
    <property type="component" value="Unassembled WGS sequence"/>
</dbReference>
<evidence type="ECO:0000313" key="2">
    <source>
        <dbReference type="Proteomes" id="UP000199111"/>
    </source>
</evidence>